<feature type="chain" id="PRO_5038976945" evidence="1">
    <location>
        <begin position="27"/>
        <end position="245"/>
    </location>
</feature>
<dbReference type="InterPro" id="IPR007497">
    <property type="entry name" value="SIMPL/DUF541"/>
</dbReference>
<dbReference type="PANTHER" id="PTHR34387:SF1">
    <property type="entry name" value="PERIPLASMIC IMMUNOGENIC PROTEIN"/>
    <property type="match status" value="1"/>
</dbReference>
<gene>
    <name evidence="2" type="ORF">K9D25_13040</name>
</gene>
<dbReference type="InterPro" id="IPR052022">
    <property type="entry name" value="26kDa_periplasmic_antigen"/>
</dbReference>
<keyword evidence="1" id="KW-0732">Signal</keyword>
<proteinExistence type="predicted"/>
<sequence>MKLLRATACAAVLGTAALFASLSPLAAQDLAPNARRATLAVSGEGTASAVPDRATLTSGVVSEGKTAREALDANSAAVATMIAAIKAAGVEGRDVSTSGFSVQPQYAPQKKDGDPLRIASYQVTNSVTVRLRDLAKLGDLLDQLVTNGANQINGIAFDLAEPGKLEDAARAEAVKDARHQAEIIAGAAGVRLVRVVSINSEAGPQPMPRMMMMAARAEKMDSVPVEAGETQVRAGVTVVYEIEPL</sequence>
<dbReference type="PANTHER" id="PTHR34387">
    <property type="entry name" value="SLR1258 PROTEIN"/>
    <property type="match status" value="1"/>
</dbReference>
<name>A0A9E7A524_9HYPH</name>
<evidence type="ECO:0000313" key="3">
    <source>
        <dbReference type="Proteomes" id="UP000831684"/>
    </source>
</evidence>
<dbReference type="Gene3D" id="3.30.110.170">
    <property type="entry name" value="Protein of unknown function (DUF541), domain 1"/>
    <property type="match status" value="1"/>
</dbReference>
<dbReference type="AlphaFoldDB" id="A0A9E7A524"/>
<dbReference type="GO" id="GO:0006974">
    <property type="term" value="P:DNA damage response"/>
    <property type="evidence" value="ECO:0007669"/>
    <property type="project" value="TreeGrafter"/>
</dbReference>
<dbReference type="Pfam" id="PF04402">
    <property type="entry name" value="SIMPL"/>
    <property type="match status" value="1"/>
</dbReference>
<dbReference type="EMBL" id="CP083239">
    <property type="protein sequence ID" value="UOK69678.1"/>
    <property type="molecule type" value="Genomic_DNA"/>
</dbReference>
<dbReference type="KEGG" id="apol:K9D25_13040"/>
<dbReference type="RefSeq" id="WP_244375799.1">
    <property type="nucleotide sequence ID" value="NZ_CP083239.1"/>
</dbReference>
<dbReference type="Gene3D" id="3.30.70.2970">
    <property type="entry name" value="Protein of unknown function (DUF541), domain 2"/>
    <property type="match status" value="1"/>
</dbReference>
<organism evidence="2 3">
    <name type="scientific">Ancylobacter polymorphus</name>
    <dbReference type="NCBI Taxonomy" id="223390"/>
    <lineage>
        <taxon>Bacteria</taxon>
        <taxon>Pseudomonadati</taxon>
        <taxon>Pseudomonadota</taxon>
        <taxon>Alphaproteobacteria</taxon>
        <taxon>Hyphomicrobiales</taxon>
        <taxon>Xanthobacteraceae</taxon>
        <taxon>Ancylobacter</taxon>
    </lineage>
</organism>
<protein>
    <submittedName>
        <fullName evidence="2">SIMPL domain-containing protein</fullName>
    </submittedName>
</protein>
<reference evidence="2" key="1">
    <citation type="submission" date="2021-09" db="EMBL/GenBank/DDBJ databases">
        <title>Network and meta-omics reveal the key degrader and cooperation patterns in an efficient 1,4-dioxane-degrading microbial community.</title>
        <authorList>
            <person name="Dai C."/>
        </authorList>
    </citation>
    <scope>NUCLEOTIDE SEQUENCE</scope>
    <source>
        <strain evidence="2">ZM13</strain>
    </source>
</reference>
<evidence type="ECO:0000256" key="1">
    <source>
        <dbReference type="SAM" id="SignalP"/>
    </source>
</evidence>
<feature type="signal peptide" evidence="1">
    <location>
        <begin position="1"/>
        <end position="26"/>
    </location>
</feature>
<evidence type="ECO:0000313" key="2">
    <source>
        <dbReference type="EMBL" id="UOK69678.1"/>
    </source>
</evidence>
<accession>A0A9E7A524</accession>
<dbReference type="Proteomes" id="UP000831684">
    <property type="component" value="Chromosome"/>
</dbReference>